<dbReference type="PANTHER" id="PTHR16222:SF24">
    <property type="entry name" value="ADP-RIBOSYLHYDROLASE ARH3"/>
    <property type="match status" value="1"/>
</dbReference>
<evidence type="ECO:0000256" key="2">
    <source>
        <dbReference type="ARBA" id="ARBA00022801"/>
    </source>
</evidence>
<dbReference type="RefSeq" id="WP_285392037.1">
    <property type="nucleotide sequence ID" value="NZ_JASSVS010000009.1"/>
</dbReference>
<keyword evidence="3" id="KW-0326">Glycosidase</keyword>
<evidence type="ECO:0000313" key="3">
    <source>
        <dbReference type="EMBL" id="MDL0432761.1"/>
    </source>
</evidence>
<accession>A0ABT7IF23</accession>
<dbReference type="GO" id="GO:0016798">
    <property type="term" value="F:hydrolase activity, acting on glycosyl bonds"/>
    <property type="evidence" value="ECO:0007669"/>
    <property type="project" value="UniProtKB-KW"/>
</dbReference>
<dbReference type="EC" id="3.2.2.-" evidence="3"/>
<reference evidence="3 4" key="1">
    <citation type="submission" date="2023-06" db="EMBL/GenBank/DDBJ databases">
        <title>Marinobacter azerbaijanicus a moderately halophilic, isolated from Urmia Lake in Azerbaijan region of Iran.</title>
        <authorList>
            <person name="Sanchez-Porro C."/>
            <person name="Aghdam E.M."/>
            <person name="Saheb S.M."/>
            <person name="Tarhriz V."/>
            <person name="Kazemi E."/>
            <person name="Ammozegar M.A."/>
            <person name="Ventosa A."/>
            <person name="Hejazi M.S."/>
        </authorList>
    </citation>
    <scope>NUCLEOTIDE SEQUENCE [LARGE SCALE GENOMIC DNA]</scope>
    <source>
        <strain evidence="3 4">TBZ242</strain>
    </source>
</reference>
<dbReference type="Pfam" id="PF03747">
    <property type="entry name" value="ADP_ribosyl_GH"/>
    <property type="match status" value="1"/>
</dbReference>
<dbReference type="InterPro" id="IPR036705">
    <property type="entry name" value="Ribosyl_crysJ1_sf"/>
</dbReference>
<dbReference type="SUPFAM" id="SSF101478">
    <property type="entry name" value="ADP-ribosylglycohydrolase"/>
    <property type="match status" value="1"/>
</dbReference>
<dbReference type="Proteomes" id="UP001227964">
    <property type="component" value="Unassembled WGS sequence"/>
</dbReference>
<evidence type="ECO:0000256" key="1">
    <source>
        <dbReference type="ARBA" id="ARBA00010702"/>
    </source>
</evidence>
<organism evidence="3 4">
    <name type="scientific">Marinobacter azerbaijanicus</name>
    <dbReference type="NCBI Taxonomy" id="3050455"/>
    <lineage>
        <taxon>Bacteria</taxon>
        <taxon>Pseudomonadati</taxon>
        <taxon>Pseudomonadota</taxon>
        <taxon>Gammaproteobacteria</taxon>
        <taxon>Pseudomonadales</taxon>
        <taxon>Marinobacteraceae</taxon>
        <taxon>Marinobacter</taxon>
    </lineage>
</organism>
<keyword evidence="2 3" id="KW-0378">Hydrolase</keyword>
<gene>
    <name evidence="3" type="ORF">QPM17_16585</name>
</gene>
<dbReference type="InterPro" id="IPR005502">
    <property type="entry name" value="Ribosyl_crysJ1"/>
</dbReference>
<dbReference type="EMBL" id="JASSVS010000009">
    <property type="protein sequence ID" value="MDL0432761.1"/>
    <property type="molecule type" value="Genomic_DNA"/>
</dbReference>
<protein>
    <submittedName>
        <fullName evidence="3">ADP-ribosylglycohydrolase family protein</fullName>
        <ecNumber evidence="3">3.2.2.-</ecNumber>
    </submittedName>
</protein>
<keyword evidence="4" id="KW-1185">Reference proteome</keyword>
<comment type="caution">
    <text evidence="3">The sequence shown here is derived from an EMBL/GenBank/DDBJ whole genome shotgun (WGS) entry which is preliminary data.</text>
</comment>
<dbReference type="Gene3D" id="1.10.4080.10">
    <property type="entry name" value="ADP-ribosylation/Crystallin J1"/>
    <property type="match status" value="1"/>
</dbReference>
<dbReference type="PANTHER" id="PTHR16222">
    <property type="entry name" value="ADP-RIBOSYLGLYCOHYDROLASE"/>
    <property type="match status" value="1"/>
</dbReference>
<dbReference type="InterPro" id="IPR050792">
    <property type="entry name" value="ADP-ribosylglycohydrolase"/>
</dbReference>
<proteinExistence type="inferred from homology"/>
<name>A0ABT7IF23_9GAMM</name>
<sequence>MSMTLQDRAMGAIMGAFVGEALGVGPHWYYDLNDLRRTYGEWIDDYTTPAPGRFHHGLKAGQNSQAGFILELMLRSLDKSNGYDEADFCQRLDNDLFPLLDGKPRSGPGHYTSESIRHVWKRRVVEKRPWHDIGGAADTTEAMERTLALAVRYASEPARMSQAIADNTGLTQSSETMLSMGVGYGCILARLIQGDALDARISQQPLKWLAESAMAFEPVTTRQPAPDHPEMPLRARRHIVRDALHAASDIATTATDPAIRIEPAWKVSHLYGMPCAFYHQLPAAYYLAARFSDDFESAVLHAINGGGQNQSRAMLAGALVGAQVGLAGIPQRFLDGLERADKLQQLAYALASQMPDTTM</sequence>
<comment type="similarity">
    <text evidence="1">Belongs to the ADP-ribosylglycohydrolase family.</text>
</comment>
<evidence type="ECO:0000313" key="4">
    <source>
        <dbReference type="Proteomes" id="UP001227964"/>
    </source>
</evidence>